<evidence type="ECO:0000313" key="2">
    <source>
        <dbReference type="Proteomes" id="UP000031036"/>
    </source>
</evidence>
<dbReference type="EMBL" id="JPKZ01001120">
    <property type="protein sequence ID" value="KHN83937.1"/>
    <property type="molecule type" value="Genomic_DNA"/>
</dbReference>
<reference evidence="1 2" key="1">
    <citation type="submission" date="2014-11" db="EMBL/GenBank/DDBJ databases">
        <title>Genetic blueprint of the zoonotic pathogen Toxocara canis.</title>
        <authorList>
            <person name="Zhu X.-Q."/>
            <person name="Korhonen P.K."/>
            <person name="Cai H."/>
            <person name="Young N.D."/>
            <person name="Nejsum P."/>
            <person name="von Samson-Himmelstjerna G."/>
            <person name="Boag P.R."/>
            <person name="Tan P."/>
            <person name="Li Q."/>
            <person name="Min J."/>
            <person name="Yang Y."/>
            <person name="Wang X."/>
            <person name="Fang X."/>
            <person name="Hall R.S."/>
            <person name="Hofmann A."/>
            <person name="Sternberg P.W."/>
            <person name="Jex A.R."/>
            <person name="Gasser R.B."/>
        </authorList>
    </citation>
    <scope>NUCLEOTIDE SEQUENCE [LARGE SCALE GENOMIC DNA]</scope>
    <source>
        <strain evidence="1">PN_DK_2014</strain>
    </source>
</reference>
<name>A0A0B2VRA5_TOXCA</name>
<accession>A0A0B2VRA5</accession>
<dbReference type="Proteomes" id="UP000031036">
    <property type="component" value="Unassembled WGS sequence"/>
</dbReference>
<dbReference type="AlphaFoldDB" id="A0A0B2VRA5"/>
<comment type="caution">
    <text evidence="1">The sequence shown here is derived from an EMBL/GenBank/DDBJ whole genome shotgun (WGS) entry which is preliminary data.</text>
</comment>
<sequence length="82" mass="9439">MVACSSRSPYSNTIGGMRHRALENWHICGTPPCRSIVFCASHIYVHTFENGVFYTFSISKIQPLLHSHRDKVINRCKRFTLL</sequence>
<keyword evidence="2" id="KW-1185">Reference proteome</keyword>
<organism evidence="1 2">
    <name type="scientific">Toxocara canis</name>
    <name type="common">Canine roundworm</name>
    <dbReference type="NCBI Taxonomy" id="6265"/>
    <lineage>
        <taxon>Eukaryota</taxon>
        <taxon>Metazoa</taxon>
        <taxon>Ecdysozoa</taxon>
        <taxon>Nematoda</taxon>
        <taxon>Chromadorea</taxon>
        <taxon>Rhabditida</taxon>
        <taxon>Spirurina</taxon>
        <taxon>Ascaridomorpha</taxon>
        <taxon>Ascaridoidea</taxon>
        <taxon>Toxocaridae</taxon>
        <taxon>Toxocara</taxon>
    </lineage>
</organism>
<gene>
    <name evidence="1" type="ORF">Tcan_15571</name>
</gene>
<proteinExistence type="predicted"/>
<evidence type="ECO:0000313" key="1">
    <source>
        <dbReference type="EMBL" id="KHN83937.1"/>
    </source>
</evidence>
<protein>
    <submittedName>
        <fullName evidence="1">Uncharacterized protein</fullName>
    </submittedName>
</protein>